<dbReference type="Proteomes" id="UP000305202">
    <property type="component" value="Unassembled WGS sequence"/>
</dbReference>
<dbReference type="RefSeq" id="WP_136989824.1">
    <property type="nucleotide sequence ID" value="NZ_SZPQ01000010.1"/>
</dbReference>
<reference evidence="1 2" key="1">
    <citation type="submission" date="2019-04" db="EMBL/GenBank/DDBJ databases">
        <authorList>
            <person name="Li M."/>
            <person name="Gao C."/>
        </authorList>
    </citation>
    <scope>NUCLEOTIDE SEQUENCE [LARGE SCALE GENOMIC DNA]</scope>
    <source>
        <strain evidence="1 2">BGMRC 2031</strain>
    </source>
</reference>
<dbReference type="InterPro" id="IPR036291">
    <property type="entry name" value="NAD(P)-bd_dom_sf"/>
</dbReference>
<sequence>MNYLITGCHSLLGARVAEIMLTQVNPQNLILAYPSSYPFTNENIVRWTKAGLNVRLADYHDFEQLFHCFGKTDRLFISSEIFDNWHLDSQYKIIIDAAIYAGIEYILYASPLHYNFHKLNYQPVHHSYLEIEIYIRDVCHKAGVVFNIMSNNLGTLGSNDMFPSPSGWGYHFVLPTGKSISHLREECALAIVSLLLGDGVKNTHYSLIKKETFCEYHVSNLSEGVLPSKSLYRTEEESRSINSTGHEHPLCDFREKTFPYIVKTRSADNDLFYASCGGTEGYTPLSDDMPPLLE</sequence>
<dbReference type="EMBL" id="SZPQ01000010">
    <property type="protein sequence ID" value="TKI06719.1"/>
    <property type="molecule type" value="Genomic_DNA"/>
</dbReference>
<dbReference type="SUPFAM" id="SSF51735">
    <property type="entry name" value="NAD(P)-binding Rossmann-fold domains"/>
    <property type="match status" value="1"/>
</dbReference>
<organism evidence="1 2">
    <name type="scientific">Martelella alba</name>
    <dbReference type="NCBI Taxonomy" id="2590451"/>
    <lineage>
        <taxon>Bacteria</taxon>
        <taxon>Pseudomonadati</taxon>
        <taxon>Pseudomonadota</taxon>
        <taxon>Alphaproteobacteria</taxon>
        <taxon>Hyphomicrobiales</taxon>
        <taxon>Aurantimonadaceae</taxon>
        <taxon>Martelella</taxon>
    </lineage>
</organism>
<evidence type="ECO:0000313" key="1">
    <source>
        <dbReference type="EMBL" id="TKI06719.1"/>
    </source>
</evidence>
<dbReference type="InterPro" id="IPR052718">
    <property type="entry name" value="NmrA-type_oxidoreductase"/>
</dbReference>
<dbReference type="Gene3D" id="3.90.25.10">
    <property type="entry name" value="UDP-galactose 4-epimerase, domain 1"/>
    <property type="match status" value="1"/>
</dbReference>
<dbReference type="PANTHER" id="PTHR47129:SF1">
    <property type="entry name" value="NMRA-LIKE DOMAIN-CONTAINING PROTEIN"/>
    <property type="match status" value="1"/>
</dbReference>
<accession>A0ABY2SLR8</accession>
<protein>
    <recommendedName>
        <fullName evidence="3">Nucleoside-diphosphate-sugar epimerase</fullName>
    </recommendedName>
</protein>
<proteinExistence type="predicted"/>
<name>A0ABY2SLR8_9HYPH</name>
<evidence type="ECO:0000313" key="2">
    <source>
        <dbReference type="Proteomes" id="UP000305202"/>
    </source>
</evidence>
<dbReference type="PANTHER" id="PTHR47129">
    <property type="entry name" value="QUINONE OXIDOREDUCTASE 2"/>
    <property type="match status" value="1"/>
</dbReference>
<gene>
    <name evidence="1" type="ORF">FCN80_08975</name>
</gene>
<evidence type="ECO:0008006" key="3">
    <source>
        <dbReference type="Google" id="ProtNLM"/>
    </source>
</evidence>
<keyword evidence="2" id="KW-1185">Reference proteome</keyword>
<dbReference type="Gene3D" id="3.40.50.720">
    <property type="entry name" value="NAD(P)-binding Rossmann-like Domain"/>
    <property type="match status" value="1"/>
</dbReference>
<comment type="caution">
    <text evidence="1">The sequence shown here is derived from an EMBL/GenBank/DDBJ whole genome shotgun (WGS) entry which is preliminary data.</text>
</comment>